<organism evidence="2 3">
    <name type="scientific">Cronartium quercuum f. sp. fusiforme G11</name>
    <dbReference type="NCBI Taxonomy" id="708437"/>
    <lineage>
        <taxon>Eukaryota</taxon>
        <taxon>Fungi</taxon>
        <taxon>Dikarya</taxon>
        <taxon>Basidiomycota</taxon>
        <taxon>Pucciniomycotina</taxon>
        <taxon>Pucciniomycetes</taxon>
        <taxon>Pucciniales</taxon>
        <taxon>Coleosporiaceae</taxon>
        <taxon>Cronartium</taxon>
    </lineage>
</organism>
<evidence type="ECO:0000313" key="3">
    <source>
        <dbReference type="Proteomes" id="UP000886653"/>
    </source>
</evidence>
<comment type="caution">
    <text evidence="2">The sequence shown here is derived from an EMBL/GenBank/DDBJ whole genome shotgun (WGS) entry which is preliminary data.</text>
</comment>
<dbReference type="OrthoDB" id="2498746at2759"/>
<evidence type="ECO:0000313" key="2">
    <source>
        <dbReference type="EMBL" id="KAG0143502.1"/>
    </source>
</evidence>
<dbReference type="Proteomes" id="UP000886653">
    <property type="component" value="Unassembled WGS sequence"/>
</dbReference>
<proteinExistence type="predicted"/>
<keyword evidence="3" id="KW-1185">Reference proteome</keyword>
<feature type="region of interest" description="Disordered" evidence="1">
    <location>
        <begin position="82"/>
        <end position="114"/>
    </location>
</feature>
<name>A0A9P6NDB4_9BASI</name>
<protein>
    <submittedName>
        <fullName evidence="2">Uncharacterized protein</fullName>
    </submittedName>
</protein>
<reference evidence="2" key="1">
    <citation type="submission" date="2013-11" db="EMBL/GenBank/DDBJ databases">
        <title>Genome sequence of the fusiform rust pathogen reveals effectors for host alternation and coevolution with pine.</title>
        <authorList>
            <consortium name="DOE Joint Genome Institute"/>
            <person name="Smith K."/>
            <person name="Pendleton A."/>
            <person name="Kubisiak T."/>
            <person name="Anderson C."/>
            <person name="Salamov A."/>
            <person name="Aerts A."/>
            <person name="Riley R."/>
            <person name="Clum A."/>
            <person name="Lindquist E."/>
            <person name="Ence D."/>
            <person name="Campbell M."/>
            <person name="Kronenberg Z."/>
            <person name="Feau N."/>
            <person name="Dhillon B."/>
            <person name="Hamelin R."/>
            <person name="Burleigh J."/>
            <person name="Smith J."/>
            <person name="Yandell M."/>
            <person name="Nelson C."/>
            <person name="Grigoriev I."/>
            <person name="Davis J."/>
        </authorList>
    </citation>
    <scope>NUCLEOTIDE SEQUENCE</scope>
    <source>
        <strain evidence="2">G11</strain>
    </source>
</reference>
<dbReference type="AlphaFoldDB" id="A0A9P6NDB4"/>
<dbReference type="EMBL" id="MU167317">
    <property type="protein sequence ID" value="KAG0143502.1"/>
    <property type="molecule type" value="Genomic_DNA"/>
</dbReference>
<gene>
    <name evidence="2" type="ORF">CROQUDRAFT_672902</name>
</gene>
<evidence type="ECO:0000256" key="1">
    <source>
        <dbReference type="SAM" id="MobiDB-lite"/>
    </source>
</evidence>
<sequence>MANYSYRLFTRGNPYDKRNYLDQRPNATYPLVEVDDYRLSTESTEACSGPVLLSQSSLADKQTTECFPVQRNTSKLHFKSRTLRSRSNISPESKENVDILSPQPTTTLTGSRSSGSWTFGRLTLISEFGSPKISSDPSPSSTTRNCSMAIVTGARSENSCKINQAPATHILYQPSVTKPSRFSRTLKIKNYSLLPTVTLTPPDDEADYFTESPFPITLYSPYDAITARDYGRLRVPMAPLGALSAAERKRWPHPAGPWLRSTINPETPLLPGIRFRNGVVLGSARIRRRVISGSNVNQNAFVNFRPRPFPPLRIPNEKDRTRRTQSGTRMNRKAFQLIELVTSR</sequence>
<feature type="compositionally biased region" description="Low complexity" evidence="1">
    <location>
        <begin position="105"/>
        <end position="114"/>
    </location>
</feature>
<accession>A0A9P6NDB4</accession>